<keyword evidence="2" id="KW-1185">Reference proteome</keyword>
<gene>
    <name evidence="1" type="ORF">KTAU_02700</name>
</gene>
<name>A0A5J4K3A2_9CHLR</name>
<reference evidence="1 2" key="1">
    <citation type="journal article" date="2019" name="Int. J. Syst. Evol. Microbiol.">
        <title>Thermogemmatispora aurantia sp. nov. and Thermogemmatispora argillosa sp. nov., within the class Ktedonobacteria, and emended description of the genus Thermogemmatispora.</title>
        <authorList>
            <person name="Zheng Y."/>
            <person name="Wang C.M."/>
            <person name="Sakai Y."/>
            <person name="Abe K."/>
            <person name="Yokota A."/>
            <person name="Yabe S."/>
        </authorList>
    </citation>
    <scope>NUCLEOTIDE SEQUENCE [LARGE SCALE GENOMIC DNA]</scope>
    <source>
        <strain evidence="1 2">A1-2</strain>
    </source>
</reference>
<dbReference type="EMBL" id="BKZV01000001">
    <property type="protein sequence ID" value="GER81632.1"/>
    <property type="molecule type" value="Genomic_DNA"/>
</dbReference>
<evidence type="ECO:0000313" key="1">
    <source>
        <dbReference type="EMBL" id="GER81632.1"/>
    </source>
</evidence>
<sequence length="72" mass="8226">MEFLFEHDRRYFSAEEQSACRQTEPAPAFSLEGEQAIGAASEREAELAEDEEEFEEELIIEDFTIDGICGVY</sequence>
<comment type="caution">
    <text evidence="1">The sequence shown here is derived from an EMBL/GenBank/DDBJ whole genome shotgun (WGS) entry which is preliminary data.</text>
</comment>
<dbReference type="RefSeq" id="WP_151726666.1">
    <property type="nucleotide sequence ID" value="NZ_BKZV01000001.1"/>
</dbReference>
<protein>
    <recommendedName>
        <fullName evidence="3">Mycofactocin</fullName>
    </recommendedName>
</protein>
<accession>A0A5J4K3A2</accession>
<dbReference type="AlphaFoldDB" id="A0A5J4K3A2"/>
<evidence type="ECO:0000313" key="2">
    <source>
        <dbReference type="Proteomes" id="UP000334820"/>
    </source>
</evidence>
<evidence type="ECO:0008006" key="3">
    <source>
        <dbReference type="Google" id="ProtNLM"/>
    </source>
</evidence>
<organism evidence="1 2">
    <name type="scientific">Thermogemmatispora aurantia</name>
    <dbReference type="NCBI Taxonomy" id="2045279"/>
    <lineage>
        <taxon>Bacteria</taxon>
        <taxon>Bacillati</taxon>
        <taxon>Chloroflexota</taxon>
        <taxon>Ktedonobacteria</taxon>
        <taxon>Thermogemmatisporales</taxon>
        <taxon>Thermogemmatisporaceae</taxon>
        <taxon>Thermogemmatispora</taxon>
    </lineage>
</organism>
<proteinExistence type="predicted"/>
<dbReference type="NCBIfam" id="TIGR03969">
    <property type="entry name" value="mycofactocin"/>
    <property type="match status" value="1"/>
</dbReference>
<dbReference type="InterPro" id="IPR023988">
    <property type="entry name" value="MftA"/>
</dbReference>
<dbReference type="Proteomes" id="UP000334820">
    <property type="component" value="Unassembled WGS sequence"/>
</dbReference>